<comment type="caution">
    <text evidence="1">The sequence shown here is derived from an EMBL/GenBank/DDBJ whole genome shotgun (WGS) entry which is preliminary data.</text>
</comment>
<dbReference type="Proteomes" id="UP001150603">
    <property type="component" value="Unassembled WGS sequence"/>
</dbReference>
<sequence length="260" mass="27590">MSQYSALPSAADDIRMHVPYTPEEFSKIQLSLGKKLGPEHISTRRGAGNTKLSYVEGWRVISIANEVFGFNGWNTKMLNMTVDFMDINPENGHYSIGVSCTMRVTLKDGTSKEDIGYGMIENVKSKAMAFEKVKKEAVTDALKRAMRQFGNVLGNCVYDKDYLKNVTLIAKQARGKPAGDALFRYSDLEGGLAKNALGVNQGTTQSPGSTGAPPTSSAPIHMSAVTGDSATGNTALGTCGGAQANAPLIADALNNCAAGI</sequence>
<organism evidence="1 2">
    <name type="scientific">Linderina macrospora</name>
    <dbReference type="NCBI Taxonomy" id="4868"/>
    <lineage>
        <taxon>Eukaryota</taxon>
        <taxon>Fungi</taxon>
        <taxon>Fungi incertae sedis</taxon>
        <taxon>Zoopagomycota</taxon>
        <taxon>Kickxellomycotina</taxon>
        <taxon>Kickxellomycetes</taxon>
        <taxon>Kickxellales</taxon>
        <taxon>Kickxellaceae</taxon>
        <taxon>Linderina</taxon>
    </lineage>
</organism>
<protein>
    <submittedName>
        <fullName evidence="1">DNA repair protein rad52</fullName>
    </submittedName>
</protein>
<name>A0ACC1JET9_9FUNG</name>
<keyword evidence="2" id="KW-1185">Reference proteome</keyword>
<gene>
    <name evidence="1" type="primary">RAD52_2</name>
    <name evidence="1" type="ORF">FBU59_001168</name>
</gene>
<reference evidence="1" key="1">
    <citation type="submission" date="2022-07" db="EMBL/GenBank/DDBJ databases">
        <title>Phylogenomic reconstructions and comparative analyses of Kickxellomycotina fungi.</title>
        <authorList>
            <person name="Reynolds N.K."/>
            <person name="Stajich J.E."/>
            <person name="Barry K."/>
            <person name="Grigoriev I.V."/>
            <person name="Crous P."/>
            <person name="Smith M.E."/>
        </authorList>
    </citation>
    <scope>NUCLEOTIDE SEQUENCE</scope>
    <source>
        <strain evidence="1">NRRL 5244</strain>
    </source>
</reference>
<evidence type="ECO:0000313" key="1">
    <source>
        <dbReference type="EMBL" id="KAJ1949381.1"/>
    </source>
</evidence>
<proteinExistence type="predicted"/>
<accession>A0ACC1JET9</accession>
<dbReference type="EMBL" id="JANBPW010000470">
    <property type="protein sequence ID" value="KAJ1949381.1"/>
    <property type="molecule type" value="Genomic_DNA"/>
</dbReference>
<evidence type="ECO:0000313" key="2">
    <source>
        <dbReference type="Proteomes" id="UP001150603"/>
    </source>
</evidence>